<evidence type="ECO:0008006" key="5">
    <source>
        <dbReference type="Google" id="ProtNLM"/>
    </source>
</evidence>
<keyword evidence="2" id="KW-0808">Transferase</keyword>
<dbReference type="Proteomes" id="UP001501570">
    <property type="component" value="Unassembled WGS sequence"/>
</dbReference>
<comment type="caution">
    <text evidence="3">The sequence shown here is derived from an EMBL/GenBank/DDBJ whole genome shotgun (WGS) entry which is preliminary data.</text>
</comment>
<dbReference type="Gene3D" id="3.40.50.2000">
    <property type="entry name" value="Glycogen Phosphorylase B"/>
    <property type="match status" value="2"/>
</dbReference>
<reference evidence="4" key="1">
    <citation type="journal article" date="2019" name="Int. J. Syst. Evol. Microbiol.">
        <title>The Global Catalogue of Microorganisms (GCM) 10K type strain sequencing project: providing services to taxonomists for standard genome sequencing and annotation.</title>
        <authorList>
            <consortium name="The Broad Institute Genomics Platform"/>
            <consortium name="The Broad Institute Genome Sequencing Center for Infectious Disease"/>
            <person name="Wu L."/>
            <person name="Ma J."/>
        </authorList>
    </citation>
    <scope>NUCLEOTIDE SEQUENCE [LARGE SCALE GENOMIC DNA]</scope>
    <source>
        <strain evidence="4">JCM 18304</strain>
    </source>
</reference>
<keyword evidence="4" id="KW-1185">Reference proteome</keyword>
<dbReference type="SUPFAM" id="SSF53756">
    <property type="entry name" value="UDP-Glycosyltransferase/glycogen phosphorylase"/>
    <property type="match status" value="1"/>
</dbReference>
<evidence type="ECO:0000256" key="1">
    <source>
        <dbReference type="ARBA" id="ARBA00022676"/>
    </source>
</evidence>
<keyword evidence="1" id="KW-0328">Glycosyltransferase</keyword>
<protein>
    <recommendedName>
        <fullName evidence="5">Polyene glycosyltransferase</fullName>
    </recommendedName>
</protein>
<proteinExistence type="predicted"/>
<evidence type="ECO:0000313" key="4">
    <source>
        <dbReference type="Proteomes" id="UP001501570"/>
    </source>
</evidence>
<dbReference type="CDD" id="cd03784">
    <property type="entry name" value="GT1_Gtf-like"/>
    <property type="match status" value="1"/>
</dbReference>
<accession>A0ABP9STH2</accession>
<gene>
    <name evidence="3" type="ORF">GCM10023322_80230</name>
</gene>
<evidence type="ECO:0000256" key="2">
    <source>
        <dbReference type="ARBA" id="ARBA00022679"/>
    </source>
</evidence>
<dbReference type="PANTHER" id="PTHR48043:SF145">
    <property type="entry name" value="FI06409P-RELATED"/>
    <property type="match status" value="1"/>
</dbReference>
<evidence type="ECO:0000313" key="3">
    <source>
        <dbReference type="EMBL" id="GAA5201034.1"/>
    </source>
</evidence>
<sequence length="444" mass="49293">MLVVAGELARRGVPELYFASTEDRRRDVEAIQGRTSVRFISLGERLERPPGEWDDDTYAAATQPARPRALTARPQNVITYLAKVTDADIMITMYQRMLAEVRKLNPGLMVVDSSSVYPTDAAREHGVPYVLSVPIAVSEVFADRLPLSYPSPNSGLPGQLSLRQRLANLRFRLSLLRGLLTKVPAADFTRRRREAGISNASASQSKYADDARAIVGYSVFGMEYPFSAAPSHLHMVGPVVPPLPEAAEPDPALRDWLDGHESIVYLAFGTHMRMRPEQVTAVIDAVRRLGPEHHLLWKLPRRQQEMLPADLPANLRVEHWVPSQLEVLNHPHVRVYFNHGGGNSAYEGIYFGKPGLVQPFWMDCYDHAARVADSGTSLVLSYQDTLSGERIAAALRRLLREPEFTTRAREWAERFRAAGGASAAADVILDACRADEPVLTEAAT</sequence>
<organism evidence="3 4">
    <name type="scientific">Rugosimonospora acidiphila</name>
    <dbReference type="NCBI Taxonomy" id="556531"/>
    <lineage>
        <taxon>Bacteria</taxon>
        <taxon>Bacillati</taxon>
        <taxon>Actinomycetota</taxon>
        <taxon>Actinomycetes</taxon>
        <taxon>Micromonosporales</taxon>
        <taxon>Micromonosporaceae</taxon>
        <taxon>Rugosimonospora</taxon>
    </lineage>
</organism>
<dbReference type="InterPro" id="IPR050271">
    <property type="entry name" value="UDP-glycosyltransferase"/>
</dbReference>
<dbReference type="InterPro" id="IPR002213">
    <property type="entry name" value="UDP_glucos_trans"/>
</dbReference>
<name>A0ABP9STH2_9ACTN</name>
<dbReference type="EMBL" id="BAABJQ010000047">
    <property type="protein sequence ID" value="GAA5201034.1"/>
    <property type="molecule type" value="Genomic_DNA"/>
</dbReference>
<dbReference type="Pfam" id="PF00201">
    <property type="entry name" value="UDPGT"/>
    <property type="match status" value="1"/>
</dbReference>
<dbReference type="PANTHER" id="PTHR48043">
    <property type="entry name" value="EG:EG0003.4 PROTEIN-RELATED"/>
    <property type="match status" value="1"/>
</dbReference>